<feature type="compositionally biased region" description="Basic and acidic residues" evidence="1">
    <location>
        <begin position="70"/>
        <end position="84"/>
    </location>
</feature>
<dbReference type="EMBL" id="BAABKB010000039">
    <property type="protein sequence ID" value="GAA5032622.1"/>
    <property type="molecule type" value="Genomic_DNA"/>
</dbReference>
<dbReference type="Proteomes" id="UP001501759">
    <property type="component" value="Unassembled WGS sequence"/>
</dbReference>
<protein>
    <submittedName>
        <fullName evidence="2">Uncharacterized protein</fullName>
    </submittedName>
</protein>
<sequence>MSKPQDIVRSRPLPDGSAPSTVTVQQDAAGRWLVSPLCDDPTTKPLPAADQAVEAKDDGSNRATARRKVARDPCPDHRRARERS</sequence>
<organism evidence="2 3">
    <name type="scientific">Streptomyces siamensis</name>
    <dbReference type="NCBI Taxonomy" id="1274986"/>
    <lineage>
        <taxon>Bacteria</taxon>
        <taxon>Bacillati</taxon>
        <taxon>Actinomycetota</taxon>
        <taxon>Actinomycetes</taxon>
        <taxon>Kitasatosporales</taxon>
        <taxon>Streptomycetaceae</taxon>
        <taxon>Streptomyces</taxon>
    </lineage>
</organism>
<feature type="region of interest" description="Disordered" evidence="1">
    <location>
        <begin position="1"/>
        <end position="84"/>
    </location>
</feature>
<reference evidence="3" key="1">
    <citation type="journal article" date="2019" name="Int. J. Syst. Evol. Microbiol.">
        <title>The Global Catalogue of Microorganisms (GCM) 10K type strain sequencing project: providing services to taxonomists for standard genome sequencing and annotation.</title>
        <authorList>
            <consortium name="The Broad Institute Genomics Platform"/>
            <consortium name="The Broad Institute Genome Sequencing Center for Infectious Disease"/>
            <person name="Wu L."/>
            <person name="Ma J."/>
        </authorList>
    </citation>
    <scope>NUCLEOTIDE SEQUENCE [LARGE SCALE GENOMIC DNA]</scope>
    <source>
        <strain evidence="3">JCM 18409</strain>
    </source>
</reference>
<proteinExistence type="predicted"/>
<keyword evidence="3" id="KW-1185">Reference proteome</keyword>
<evidence type="ECO:0000313" key="2">
    <source>
        <dbReference type="EMBL" id="GAA5032622.1"/>
    </source>
</evidence>
<evidence type="ECO:0000256" key="1">
    <source>
        <dbReference type="SAM" id="MobiDB-lite"/>
    </source>
</evidence>
<accession>A0ABP9JKV5</accession>
<gene>
    <name evidence="2" type="ORF">GCM10023335_75330</name>
</gene>
<comment type="caution">
    <text evidence="2">The sequence shown here is derived from an EMBL/GenBank/DDBJ whole genome shotgun (WGS) entry which is preliminary data.</text>
</comment>
<name>A0ABP9JKV5_9ACTN</name>
<evidence type="ECO:0000313" key="3">
    <source>
        <dbReference type="Proteomes" id="UP001501759"/>
    </source>
</evidence>